<keyword evidence="2" id="KW-1185">Reference proteome</keyword>
<evidence type="ECO:0000313" key="1">
    <source>
        <dbReference type="EMBL" id="MCP2358257.1"/>
    </source>
</evidence>
<protein>
    <submittedName>
        <fullName evidence="1">Uncharacterized protein</fullName>
    </submittedName>
</protein>
<accession>A0A9X2GID3</accession>
<organism evidence="1 2">
    <name type="scientific">Nonomuraea thailandensis</name>
    <dbReference type="NCBI Taxonomy" id="1188745"/>
    <lineage>
        <taxon>Bacteria</taxon>
        <taxon>Bacillati</taxon>
        <taxon>Actinomycetota</taxon>
        <taxon>Actinomycetes</taxon>
        <taxon>Streptosporangiales</taxon>
        <taxon>Streptosporangiaceae</taxon>
        <taxon>Nonomuraea</taxon>
    </lineage>
</organism>
<name>A0A9X2GID3_9ACTN</name>
<dbReference type="AlphaFoldDB" id="A0A9X2GID3"/>
<comment type="caution">
    <text evidence="1">The sequence shown here is derived from an EMBL/GenBank/DDBJ whole genome shotgun (WGS) entry which is preliminary data.</text>
</comment>
<evidence type="ECO:0000313" key="2">
    <source>
        <dbReference type="Proteomes" id="UP001139648"/>
    </source>
</evidence>
<dbReference type="EMBL" id="JAMZEB010000002">
    <property type="protein sequence ID" value="MCP2358257.1"/>
    <property type="molecule type" value="Genomic_DNA"/>
</dbReference>
<reference evidence="1" key="1">
    <citation type="submission" date="2022-06" db="EMBL/GenBank/DDBJ databases">
        <title>Sequencing the genomes of 1000 actinobacteria strains.</title>
        <authorList>
            <person name="Klenk H.-P."/>
        </authorList>
    </citation>
    <scope>NUCLEOTIDE SEQUENCE</scope>
    <source>
        <strain evidence="1">DSM 46694</strain>
    </source>
</reference>
<sequence>MWSQEMVFDKLRGYDRPTFALATDCSASPTRAVENCTSPLPAPREALELNRPLGEPLADGRIRVARGMVHHRGGQARQAIDQLSTAISTVAGLDAPLWAARCGRPAPAGR</sequence>
<proteinExistence type="predicted"/>
<gene>
    <name evidence="1" type="ORF">HD597_005277</name>
</gene>
<dbReference type="Proteomes" id="UP001139648">
    <property type="component" value="Unassembled WGS sequence"/>
</dbReference>